<dbReference type="Proteomes" id="UP000198405">
    <property type="component" value="Unassembled WGS sequence"/>
</dbReference>
<dbReference type="AlphaFoldDB" id="A0A238YH62"/>
<gene>
    <name evidence="1" type="ORF">SAMN06265340_103137</name>
</gene>
<proteinExistence type="predicted"/>
<evidence type="ECO:0000313" key="1">
    <source>
        <dbReference type="EMBL" id="SNR70302.1"/>
    </source>
</evidence>
<evidence type="ECO:0000313" key="2">
    <source>
        <dbReference type="Proteomes" id="UP000198405"/>
    </source>
</evidence>
<dbReference type="RefSeq" id="WP_089322682.1">
    <property type="nucleotide sequence ID" value="NZ_FZOB01000003.1"/>
</dbReference>
<keyword evidence="2" id="KW-1185">Reference proteome</keyword>
<sequence>MNKEDYTKELNNIINQGLKNSDIEFLKEEVEKFLIKIEKPAQDTCLELASLVSFHIIEIIDQEFL</sequence>
<accession>A0A238YH62</accession>
<name>A0A238YH62_9BACT</name>
<protein>
    <submittedName>
        <fullName evidence="1">Uncharacterized protein</fullName>
    </submittedName>
</protein>
<reference evidence="2" key="1">
    <citation type="submission" date="2017-06" db="EMBL/GenBank/DDBJ databases">
        <authorList>
            <person name="Varghese N."/>
            <person name="Submissions S."/>
        </authorList>
    </citation>
    <scope>NUCLEOTIDE SEQUENCE [LARGE SCALE GENOMIC DNA]</scope>
    <source>
        <strain evidence="2">DSM 15668</strain>
    </source>
</reference>
<dbReference type="EMBL" id="FZOB01000003">
    <property type="protein sequence ID" value="SNR70302.1"/>
    <property type="molecule type" value="Genomic_DNA"/>
</dbReference>
<organism evidence="1 2">
    <name type="scientific">Desulfurobacterium atlanticum</name>
    <dbReference type="NCBI Taxonomy" id="240169"/>
    <lineage>
        <taxon>Bacteria</taxon>
        <taxon>Pseudomonadati</taxon>
        <taxon>Aquificota</taxon>
        <taxon>Aquificia</taxon>
        <taxon>Desulfurobacteriales</taxon>
        <taxon>Desulfurobacteriaceae</taxon>
        <taxon>Desulfurobacterium</taxon>
    </lineage>
</organism>